<reference evidence="1" key="2">
    <citation type="submission" date="2020-11" db="EMBL/GenBank/DDBJ databases">
        <authorList>
            <person name="McCartney M.A."/>
            <person name="Auch B."/>
            <person name="Kono T."/>
            <person name="Mallez S."/>
            <person name="Becker A."/>
            <person name="Gohl D.M."/>
            <person name="Silverstein K.A.T."/>
            <person name="Koren S."/>
            <person name="Bechman K.B."/>
            <person name="Herman A."/>
            <person name="Abrahante J.E."/>
            <person name="Garbe J."/>
        </authorList>
    </citation>
    <scope>NUCLEOTIDE SEQUENCE</scope>
    <source>
        <strain evidence="1">Duluth1</strain>
        <tissue evidence="1">Whole animal</tissue>
    </source>
</reference>
<protein>
    <submittedName>
        <fullName evidence="1">Uncharacterized protein</fullName>
    </submittedName>
</protein>
<comment type="caution">
    <text evidence="1">The sequence shown here is derived from an EMBL/GenBank/DDBJ whole genome shotgun (WGS) entry which is preliminary data.</text>
</comment>
<gene>
    <name evidence="1" type="ORF">DPMN_014649</name>
</gene>
<evidence type="ECO:0000313" key="1">
    <source>
        <dbReference type="EMBL" id="KAH3890564.1"/>
    </source>
</evidence>
<keyword evidence="2" id="KW-1185">Reference proteome</keyword>
<dbReference type="Proteomes" id="UP000828390">
    <property type="component" value="Unassembled WGS sequence"/>
</dbReference>
<organism evidence="1 2">
    <name type="scientific">Dreissena polymorpha</name>
    <name type="common">Zebra mussel</name>
    <name type="synonym">Mytilus polymorpha</name>
    <dbReference type="NCBI Taxonomy" id="45954"/>
    <lineage>
        <taxon>Eukaryota</taxon>
        <taxon>Metazoa</taxon>
        <taxon>Spiralia</taxon>
        <taxon>Lophotrochozoa</taxon>
        <taxon>Mollusca</taxon>
        <taxon>Bivalvia</taxon>
        <taxon>Autobranchia</taxon>
        <taxon>Heteroconchia</taxon>
        <taxon>Euheterodonta</taxon>
        <taxon>Imparidentia</taxon>
        <taxon>Neoheterodontei</taxon>
        <taxon>Myida</taxon>
        <taxon>Dreissenoidea</taxon>
        <taxon>Dreissenidae</taxon>
        <taxon>Dreissena</taxon>
    </lineage>
</organism>
<accession>A0A9D4S2X1</accession>
<name>A0A9D4S2X1_DREPO</name>
<sequence>MDFLETKITEKQTAQANLGQYTPFSQSKTYLVVLFHISNTFQCMITSNACSTGLFQNDDLDLEDMETGAAPWRSPTLMKCAIVVLVTQYTVRLFERSSSRHMPFTWLDTVLPDDVILGRVLQVLLGNCFYIWRLYRAEDWQWSHWLSPGD</sequence>
<reference evidence="1" key="1">
    <citation type="journal article" date="2019" name="bioRxiv">
        <title>The Genome of the Zebra Mussel, Dreissena polymorpha: A Resource for Invasive Species Research.</title>
        <authorList>
            <person name="McCartney M.A."/>
            <person name="Auch B."/>
            <person name="Kono T."/>
            <person name="Mallez S."/>
            <person name="Zhang Y."/>
            <person name="Obille A."/>
            <person name="Becker A."/>
            <person name="Abrahante J.E."/>
            <person name="Garbe J."/>
            <person name="Badalamenti J.P."/>
            <person name="Herman A."/>
            <person name="Mangelson H."/>
            <person name="Liachko I."/>
            <person name="Sullivan S."/>
            <person name="Sone E.D."/>
            <person name="Koren S."/>
            <person name="Silverstein K.A.T."/>
            <person name="Beckman K.B."/>
            <person name="Gohl D.M."/>
        </authorList>
    </citation>
    <scope>NUCLEOTIDE SEQUENCE</scope>
    <source>
        <strain evidence="1">Duluth1</strain>
        <tissue evidence="1">Whole animal</tissue>
    </source>
</reference>
<dbReference type="EMBL" id="JAIWYP010000001">
    <property type="protein sequence ID" value="KAH3890564.1"/>
    <property type="molecule type" value="Genomic_DNA"/>
</dbReference>
<evidence type="ECO:0000313" key="2">
    <source>
        <dbReference type="Proteomes" id="UP000828390"/>
    </source>
</evidence>
<dbReference type="AlphaFoldDB" id="A0A9D4S2X1"/>
<proteinExistence type="predicted"/>